<keyword evidence="1" id="KW-0732">Signal</keyword>
<evidence type="ECO:0000256" key="1">
    <source>
        <dbReference type="SAM" id="SignalP"/>
    </source>
</evidence>
<proteinExistence type="predicted"/>
<evidence type="ECO:0000313" key="2">
    <source>
        <dbReference type="EMBL" id="KOR75963.1"/>
    </source>
</evidence>
<evidence type="ECO:0000313" key="3">
    <source>
        <dbReference type="Proteomes" id="UP000036932"/>
    </source>
</evidence>
<accession>A0A0M1N1D5</accession>
<dbReference type="InterPro" id="IPR002816">
    <property type="entry name" value="TraB/PrgY/GumN_fam"/>
</dbReference>
<dbReference type="OrthoDB" id="357294at2"/>
<comment type="caution">
    <text evidence="2">The sequence shown here is derived from an EMBL/GenBank/DDBJ whole genome shotgun (WGS) entry which is preliminary data.</text>
</comment>
<sequence length="321" mass="36379">MKHWRKSLLSLILSVSMLGLGACTMDAPQKSISKTNNQEIEYASNKPMITQEGARGFMWEVSHNGTRVYLVGSVHVTDGNFYPLHSKYEKAFAEADYLGVEVDVTKAPDKEQQKIMKDMMKYKDGTTLKEHVSKETYAKVEDFLIKNGLKSNAYDTLKPWWVDGDISRMALEAGDNTEKGVDLYFLQKAHERKVSVIELETHASQMGVLASLSKELQEKSLTATLDKYNSGFINDEVDELLDTWKKGDDQALLKMHDIVTDSEFHKAMHTDRNIAMVDKIEGYLNSNKEEVYFIVVGALHYPGEHGIVKLLQDKGYTVVRK</sequence>
<organism evidence="2 3">
    <name type="scientific">Paenibacillus solani</name>
    <dbReference type="NCBI Taxonomy" id="1705565"/>
    <lineage>
        <taxon>Bacteria</taxon>
        <taxon>Bacillati</taxon>
        <taxon>Bacillota</taxon>
        <taxon>Bacilli</taxon>
        <taxon>Bacillales</taxon>
        <taxon>Paenibacillaceae</taxon>
        <taxon>Paenibacillus</taxon>
    </lineage>
</organism>
<dbReference type="PANTHER" id="PTHR40590:SF1">
    <property type="entry name" value="CYTOPLASMIC PROTEIN"/>
    <property type="match status" value="1"/>
</dbReference>
<protein>
    <recommendedName>
        <fullName evidence="4">Polysaccharide biosynthesis protein GumN</fullName>
    </recommendedName>
</protein>
<dbReference type="InterPro" id="IPR047111">
    <property type="entry name" value="YbaP-like"/>
</dbReference>
<dbReference type="Pfam" id="PF01963">
    <property type="entry name" value="TraB_PrgY_gumN"/>
    <property type="match status" value="1"/>
</dbReference>
<dbReference type="Proteomes" id="UP000036932">
    <property type="component" value="Unassembled WGS sequence"/>
</dbReference>
<gene>
    <name evidence="2" type="ORF">AM231_25210</name>
</gene>
<dbReference type="PROSITE" id="PS51257">
    <property type="entry name" value="PROKAR_LIPOPROTEIN"/>
    <property type="match status" value="1"/>
</dbReference>
<dbReference type="PANTHER" id="PTHR40590">
    <property type="entry name" value="CYTOPLASMIC PROTEIN-RELATED"/>
    <property type="match status" value="1"/>
</dbReference>
<feature type="signal peptide" evidence="1">
    <location>
        <begin position="1"/>
        <end position="21"/>
    </location>
</feature>
<dbReference type="EMBL" id="LIUT01000008">
    <property type="protein sequence ID" value="KOR75963.1"/>
    <property type="molecule type" value="Genomic_DNA"/>
</dbReference>
<dbReference type="CDD" id="cd14789">
    <property type="entry name" value="Tiki"/>
    <property type="match status" value="1"/>
</dbReference>
<keyword evidence="3" id="KW-1185">Reference proteome</keyword>
<evidence type="ECO:0008006" key="4">
    <source>
        <dbReference type="Google" id="ProtNLM"/>
    </source>
</evidence>
<dbReference type="AlphaFoldDB" id="A0A0M1N1D5"/>
<name>A0A0M1N1D5_9BACL</name>
<feature type="chain" id="PRO_5039185348" description="Polysaccharide biosynthesis protein GumN" evidence="1">
    <location>
        <begin position="22"/>
        <end position="321"/>
    </location>
</feature>
<dbReference type="PATRIC" id="fig|1705565.3.peg.1224"/>
<reference evidence="3" key="1">
    <citation type="submission" date="2015-08" db="EMBL/GenBank/DDBJ databases">
        <title>Genome sequencing project for genomic taxonomy and phylogenomics of Bacillus-like bacteria.</title>
        <authorList>
            <person name="Liu B."/>
            <person name="Wang J."/>
            <person name="Zhu Y."/>
            <person name="Liu G."/>
            <person name="Chen Q."/>
            <person name="Chen Z."/>
            <person name="Lan J."/>
            <person name="Che J."/>
            <person name="Ge C."/>
            <person name="Shi H."/>
            <person name="Pan Z."/>
            <person name="Liu X."/>
        </authorList>
    </citation>
    <scope>NUCLEOTIDE SEQUENCE [LARGE SCALE GENOMIC DNA]</scope>
    <source>
        <strain evidence="3">FJAT-22460</strain>
    </source>
</reference>